<sequence length="232" mass="25247">MTLDDIIAQHHNQVLARIQAAAKRAGRPVDAVGLIAVSKQQPVAAIRAAYRAGQRAFGESYLQEALTKQAQLTDLTDIEWHFIGRIQSNKTRQIAAHFDWVHGLADPGHARRLSEQRPVGRSPLNVCLQVNLSGETTKGGVAPEALGPLLEHCRALPGLCVRGLMTLPAPSEDEATQRRPFRQLRELRDRFATPDCPLEVLSMGMSDDLEAAILEGATLVRIGSAIFGARLG</sequence>
<evidence type="ECO:0000259" key="5">
    <source>
        <dbReference type="Pfam" id="PF01168"/>
    </source>
</evidence>
<dbReference type="PANTHER" id="PTHR10146:SF14">
    <property type="entry name" value="PYRIDOXAL PHOSPHATE HOMEOSTASIS PROTEIN"/>
    <property type="match status" value="1"/>
</dbReference>
<proteinExistence type="inferred from homology"/>
<keyword evidence="7" id="KW-1185">Reference proteome</keyword>
<dbReference type="OrthoDB" id="9804072at2"/>
<evidence type="ECO:0000256" key="2">
    <source>
        <dbReference type="HAMAP-Rule" id="MF_02087"/>
    </source>
</evidence>
<name>A0A6I6EA39_THETI</name>
<dbReference type="InterPro" id="IPR029066">
    <property type="entry name" value="PLP-binding_barrel"/>
</dbReference>
<dbReference type="InterPro" id="IPR001608">
    <property type="entry name" value="Ala_racemase_N"/>
</dbReference>
<dbReference type="RefSeq" id="WP_153975650.1">
    <property type="nucleotide sequence ID" value="NZ_CP039268.1"/>
</dbReference>
<dbReference type="Pfam" id="PF01168">
    <property type="entry name" value="Ala_racemase_N"/>
    <property type="match status" value="1"/>
</dbReference>
<evidence type="ECO:0000313" key="6">
    <source>
        <dbReference type="EMBL" id="QGU33458.1"/>
    </source>
</evidence>
<feature type="domain" description="Alanine racemase N-terminal" evidence="5">
    <location>
        <begin position="15"/>
        <end position="230"/>
    </location>
</feature>
<dbReference type="Gene3D" id="3.20.20.10">
    <property type="entry name" value="Alanine racemase"/>
    <property type="match status" value="1"/>
</dbReference>
<comment type="function">
    <text evidence="2">Pyridoxal 5'-phosphate (PLP)-binding protein, which is involved in PLP homeostasis.</text>
</comment>
<organism evidence="6 7">
    <name type="scientific">Thermochromatium tepidum ATCC 43061</name>
    <dbReference type="NCBI Taxonomy" id="316276"/>
    <lineage>
        <taxon>Bacteria</taxon>
        <taxon>Pseudomonadati</taxon>
        <taxon>Pseudomonadota</taxon>
        <taxon>Gammaproteobacteria</taxon>
        <taxon>Chromatiales</taxon>
        <taxon>Chromatiaceae</taxon>
        <taxon>Thermochromatium</taxon>
    </lineage>
</organism>
<dbReference type="Proteomes" id="UP000426424">
    <property type="component" value="Chromosome"/>
</dbReference>
<dbReference type="PIRSF" id="PIRSF004848">
    <property type="entry name" value="YBL036c_PLPDEIII"/>
    <property type="match status" value="1"/>
</dbReference>
<accession>A0A6I6EA39</accession>
<reference evidence="6 7" key="1">
    <citation type="submission" date="2019-12" db="EMBL/GenBank/DDBJ databases">
        <title>The complete genome of the thermophilic, anoxygenic phototrophic gammaproteobacterium Thermochromatium tepidum.</title>
        <authorList>
            <person name="Sattley W.M."/>
            <person name="Swingley W.D."/>
            <person name="Burchell B.M."/>
            <person name="Gurbani S.A."/>
            <person name="Kujawa C.M."/>
            <person name="Nuccio D.A."/>
            <person name="Schladweiler J."/>
            <person name="Shaffer K.N."/>
            <person name="Stokes L.M."/>
            <person name="Touchman J.W."/>
            <person name="Blankenship R.E."/>
            <person name="Madigan M.T."/>
        </authorList>
    </citation>
    <scope>NUCLEOTIDE SEQUENCE [LARGE SCALE GENOMIC DNA]</scope>
    <source>
        <strain evidence="6 7">ATCC 43061</strain>
    </source>
</reference>
<gene>
    <name evidence="6" type="ORF">E6P07_11005</name>
</gene>
<feature type="modified residue" description="N6-(pyridoxal phosphate)lysine" evidence="2 3">
    <location>
        <position position="39"/>
    </location>
</feature>
<evidence type="ECO:0000313" key="7">
    <source>
        <dbReference type="Proteomes" id="UP000426424"/>
    </source>
</evidence>
<dbReference type="PANTHER" id="PTHR10146">
    <property type="entry name" value="PROLINE SYNTHETASE CO-TRANSCRIBED BACTERIAL HOMOLOG PROTEIN"/>
    <property type="match status" value="1"/>
</dbReference>
<dbReference type="AlphaFoldDB" id="A0A6I6EA39"/>
<dbReference type="FunFam" id="3.20.20.10:FF:000018">
    <property type="entry name" value="Pyridoxal phosphate homeostasis protein"/>
    <property type="match status" value="1"/>
</dbReference>
<dbReference type="EMBL" id="CP039268">
    <property type="protein sequence ID" value="QGU33458.1"/>
    <property type="molecule type" value="Genomic_DNA"/>
</dbReference>
<dbReference type="SUPFAM" id="SSF51419">
    <property type="entry name" value="PLP-binding barrel"/>
    <property type="match status" value="1"/>
</dbReference>
<evidence type="ECO:0000256" key="1">
    <source>
        <dbReference type="ARBA" id="ARBA00022898"/>
    </source>
</evidence>
<dbReference type="InterPro" id="IPR011078">
    <property type="entry name" value="PyrdxlP_homeostasis"/>
</dbReference>
<dbReference type="GO" id="GO:0030170">
    <property type="term" value="F:pyridoxal phosphate binding"/>
    <property type="evidence" value="ECO:0007669"/>
    <property type="project" value="UniProtKB-UniRule"/>
</dbReference>
<dbReference type="CDD" id="cd06824">
    <property type="entry name" value="PLPDE_III_Yggs_like"/>
    <property type="match status" value="1"/>
</dbReference>
<dbReference type="NCBIfam" id="TIGR00044">
    <property type="entry name" value="YggS family pyridoxal phosphate-dependent enzyme"/>
    <property type="match status" value="1"/>
</dbReference>
<dbReference type="HAMAP" id="MF_02087">
    <property type="entry name" value="PLP_homeostasis"/>
    <property type="match status" value="1"/>
</dbReference>
<evidence type="ECO:0000256" key="4">
    <source>
        <dbReference type="RuleBase" id="RU004514"/>
    </source>
</evidence>
<comment type="cofactor">
    <cofactor evidence="3">
        <name>pyridoxal 5'-phosphate</name>
        <dbReference type="ChEBI" id="CHEBI:597326"/>
    </cofactor>
</comment>
<keyword evidence="1 2" id="KW-0663">Pyridoxal phosphate</keyword>
<comment type="similarity">
    <text evidence="2 4">Belongs to the pyridoxal phosphate-binding protein YggS/PROSC family.</text>
</comment>
<dbReference type="KEGG" id="ttp:E6P07_11005"/>
<dbReference type="PROSITE" id="PS01211">
    <property type="entry name" value="UPF0001"/>
    <property type="match status" value="1"/>
</dbReference>
<protein>
    <recommendedName>
        <fullName evidence="2">Pyridoxal phosphate homeostasis protein</fullName>
        <shortName evidence="2">PLP homeostasis protein</shortName>
    </recommendedName>
</protein>
<evidence type="ECO:0000256" key="3">
    <source>
        <dbReference type="PIRSR" id="PIRSR004848-1"/>
    </source>
</evidence>